<dbReference type="Gene3D" id="3.40.50.2000">
    <property type="entry name" value="Glycogen Phosphorylase B"/>
    <property type="match status" value="2"/>
</dbReference>
<keyword evidence="2" id="KW-1185">Reference proteome</keyword>
<dbReference type="RefSeq" id="WP_148581508.1">
    <property type="nucleotide sequence ID" value="NZ_SDKK01000037.1"/>
</dbReference>
<dbReference type="PANTHER" id="PTHR45947">
    <property type="entry name" value="SULFOQUINOVOSYL TRANSFERASE SQD2"/>
    <property type="match status" value="1"/>
</dbReference>
<dbReference type="GO" id="GO:0016757">
    <property type="term" value="F:glycosyltransferase activity"/>
    <property type="evidence" value="ECO:0007669"/>
    <property type="project" value="TreeGrafter"/>
</dbReference>
<name>A0A6C2CDX4_9RHOO</name>
<proteinExistence type="predicted"/>
<evidence type="ECO:0000313" key="1">
    <source>
        <dbReference type="EMBL" id="TYC51812.1"/>
    </source>
</evidence>
<dbReference type="InterPro" id="IPR050194">
    <property type="entry name" value="Glycosyltransferase_grp1"/>
</dbReference>
<accession>A0A6C2CDX4</accession>
<dbReference type="PANTHER" id="PTHR45947:SF3">
    <property type="entry name" value="SULFOQUINOVOSYL TRANSFERASE SQD2"/>
    <property type="match status" value="1"/>
</dbReference>
<gene>
    <name evidence="1" type="ORF">ETQ85_23630</name>
</gene>
<organism evidence="1 2">
    <name type="scientific">Zoogloea oleivorans</name>
    <dbReference type="NCBI Taxonomy" id="1552750"/>
    <lineage>
        <taxon>Bacteria</taxon>
        <taxon>Pseudomonadati</taxon>
        <taxon>Pseudomonadota</taxon>
        <taxon>Betaproteobacteria</taxon>
        <taxon>Rhodocyclales</taxon>
        <taxon>Zoogloeaceae</taxon>
        <taxon>Zoogloea</taxon>
    </lineage>
</organism>
<dbReference type="Pfam" id="PF13692">
    <property type="entry name" value="Glyco_trans_1_4"/>
    <property type="match status" value="1"/>
</dbReference>
<reference evidence="1 2" key="1">
    <citation type="submission" date="2019-01" db="EMBL/GenBank/DDBJ databases">
        <title>Zoogloea oleivorans genome sequencing and assembly.</title>
        <authorList>
            <person name="Tancsics A."/>
            <person name="Farkas M."/>
            <person name="Kriszt B."/>
            <person name="Maroti G."/>
            <person name="Horvath B."/>
        </authorList>
    </citation>
    <scope>NUCLEOTIDE SEQUENCE [LARGE SCALE GENOMIC DNA]</scope>
    <source>
        <strain evidence="1 2">Buc</strain>
    </source>
</reference>
<dbReference type="AlphaFoldDB" id="A0A6C2CDX4"/>
<sequence length="374" mass="40273">MKVLLLSPLPPPVGGIATWTGLALNAAELDEEIAVELQDTAVKGRSVIAPSLVGKVVIGGAQAVMIAISFLWRCVARRPNVIHLCTPTDLGLVRDIVLVAIARALFIPVVVHFHRGKVPDYPELMSRQGSFEALLVRAIIYLSHRVIVLNDPALVALSPYGGSKLTILANMVDCSEKTLRTTPLVKRDSTATHVLFVGHVVERKGILDLVSACISLRESSLDIRLKVVGPYVDEFRDRILELAGASTGSGTDWLEFTGSCGPDKVKDEMKRADIFCLPSYAEGFPYVILEAMAVGLPIISTQVGAMPQALADGAGVCIQPGDVGALASEIGRLSVSNQDAFLMGLRAHEKCKKLYSSSAIFGRLKDEWRRVAKV</sequence>
<dbReference type="Proteomes" id="UP000389128">
    <property type="component" value="Unassembled WGS sequence"/>
</dbReference>
<comment type="caution">
    <text evidence="1">The sequence shown here is derived from an EMBL/GenBank/DDBJ whole genome shotgun (WGS) entry which is preliminary data.</text>
</comment>
<evidence type="ECO:0000313" key="2">
    <source>
        <dbReference type="Proteomes" id="UP000389128"/>
    </source>
</evidence>
<protein>
    <submittedName>
        <fullName evidence="1">Glycosyltransferase family 1 protein</fullName>
    </submittedName>
</protein>
<dbReference type="SUPFAM" id="SSF53756">
    <property type="entry name" value="UDP-Glycosyltransferase/glycogen phosphorylase"/>
    <property type="match status" value="1"/>
</dbReference>
<dbReference type="EMBL" id="SDKK01000037">
    <property type="protein sequence ID" value="TYC51812.1"/>
    <property type="molecule type" value="Genomic_DNA"/>
</dbReference>
<dbReference type="CDD" id="cd03801">
    <property type="entry name" value="GT4_PimA-like"/>
    <property type="match status" value="1"/>
</dbReference>
<keyword evidence="1" id="KW-0808">Transferase</keyword>
<dbReference type="OrthoDB" id="7560678at2"/>